<organism evidence="1">
    <name type="scientific">Arundo donax</name>
    <name type="common">Giant reed</name>
    <name type="synonym">Donax arundinaceus</name>
    <dbReference type="NCBI Taxonomy" id="35708"/>
    <lineage>
        <taxon>Eukaryota</taxon>
        <taxon>Viridiplantae</taxon>
        <taxon>Streptophyta</taxon>
        <taxon>Embryophyta</taxon>
        <taxon>Tracheophyta</taxon>
        <taxon>Spermatophyta</taxon>
        <taxon>Magnoliopsida</taxon>
        <taxon>Liliopsida</taxon>
        <taxon>Poales</taxon>
        <taxon>Poaceae</taxon>
        <taxon>PACMAD clade</taxon>
        <taxon>Arundinoideae</taxon>
        <taxon>Arundineae</taxon>
        <taxon>Arundo</taxon>
    </lineage>
</organism>
<reference evidence="1" key="1">
    <citation type="submission" date="2014-09" db="EMBL/GenBank/DDBJ databases">
        <authorList>
            <person name="Magalhaes I.L.F."/>
            <person name="Oliveira U."/>
            <person name="Santos F.R."/>
            <person name="Vidigal T.H.D.A."/>
            <person name="Brescovit A.D."/>
            <person name="Santos A.J."/>
        </authorList>
    </citation>
    <scope>NUCLEOTIDE SEQUENCE</scope>
    <source>
        <tissue evidence="1">Shoot tissue taken approximately 20 cm above the soil surface</tissue>
    </source>
</reference>
<protein>
    <submittedName>
        <fullName evidence="1">Uncharacterized protein</fullName>
    </submittedName>
</protein>
<accession>A0A0A9GE60</accession>
<name>A0A0A9GE60_ARUDO</name>
<dbReference type="AlphaFoldDB" id="A0A0A9GE60"/>
<sequence length="42" mass="4794">MMIANCTEYMKLQAVASSVLNQMHGHTMARERQTILLRLQCA</sequence>
<evidence type="ECO:0000313" key="1">
    <source>
        <dbReference type="EMBL" id="JAE23375.1"/>
    </source>
</evidence>
<reference evidence="1" key="2">
    <citation type="journal article" date="2015" name="Data Brief">
        <title>Shoot transcriptome of the giant reed, Arundo donax.</title>
        <authorList>
            <person name="Barrero R.A."/>
            <person name="Guerrero F.D."/>
            <person name="Moolhuijzen P."/>
            <person name="Goolsby J.A."/>
            <person name="Tidwell J."/>
            <person name="Bellgard S.E."/>
            <person name="Bellgard M.I."/>
        </authorList>
    </citation>
    <scope>NUCLEOTIDE SEQUENCE</scope>
    <source>
        <tissue evidence="1">Shoot tissue taken approximately 20 cm above the soil surface</tissue>
    </source>
</reference>
<proteinExistence type="predicted"/>
<dbReference type="EMBL" id="GBRH01174521">
    <property type="protein sequence ID" value="JAE23375.1"/>
    <property type="molecule type" value="Transcribed_RNA"/>
</dbReference>